<comment type="caution">
    <text evidence="1">The sequence shown here is derived from an EMBL/GenBank/DDBJ whole genome shotgun (WGS) entry which is preliminary data.</text>
</comment>
<accession>X0ZHU0</accession>
<sequence>HFDRSVPKGREVEKSIQKQISRLAFGSLEMTF</sequence>
<proteinExistence type="predicted"/>
<gene>
    <name evidence="1" type="ORF">S01H4_15406</name>
</gene>
<evidence type="ECO:0000313" key="1">
    <source>
        <dbReference type="EMBL" id="GAG69185.1"/>
    </source>
</evidence>
<name>X0ZHU0_9ZZZZ</name>
<organism evidence="1">
    <name type="scientific">marine sediment metagenome</name>
    <dbReference type="NCBI Taxonomy" id="412755"/>
    <lineage>
        <taxon>unclassified sequences</taxon>
        <taxon>metagenomes</taxon>
        <taxon>ecological metagenomes</taxon>
    </lineage>
</organism>
<dbReference type="EMBL" id="BART01006754">
    <property type="protein sequence ID" value="GAG69185.1"/>
    <property type="molecule type" value="Genomic_DNA"/>
</dbReference>
<dbReference type="AlphaFoldDB" id="X0ZHU0"/>
<protein>
    <submittedName>
        <fullName evidence="1">Uncharacterized protein</fullName>
    </submittedName>
</protein>
<feature type="non-terminal residue" evidence="1">
    <location>
        <position position="1"/>
    </location>
</feature>
<reference evidence="1" key="1">
    <citation type="journal article" date="2014" name="Front. Microbiol.">
        <title>High frequency of phylogenetically diverse reductive dehalogenase-homologous genes in deep subseafloor sedimentary metagenomes.</title>
        <authorList>
            <person name="Kawai M."/>
            <person name="Futagami T."/>
            <person name="Toyoda A."/>
            <person name="Takaki Y."/>
            <person name="Nishi S."/>
            <person name="Hori S."/>
            <person name="Arai W."/>
            <person name="Tsubouchi T."/>
            <person name="Morono Y."/>
            <person name="Uchiyama I."/>
            <person name="Ito T."/>
            <person name="Fujiyama A."/>
            <person name="Inagaki F."/>
            <person name="Takami H."/>
        </authorList>
    </citation>
    <scope>NUCLEOTIDE SEQUENCE</scope>
    <source>
        <strain evidence="1">Expedition CK06-06</strain>
    </source>
</reference>